<dbReference type="Proteomes" id="UP000190312">
    <property type="component" value="Unassembled WGS sequence"/>
</dbReference>
<accession>A0A1S9DG49</accession>
<evidence type="ECO:0000256" key="1">
    <source>
        <dbReference type="SAM" id="MobiDB-lite"/>
    </source>
</evidence>
<organism evidence="2 3">
    <name type="scientific">Aspergillus oryzae</name>
    <name type="common">Yellow koji mold</name>
    <dbReference type="NCBI Taxonomy" id="5062"/>
    <lineage>
        <taxon>Eukaryota</taxon>
        <taxon>Fungi</taxon>
        <taxon>Dikarya</taxon>
        <taxon>Ascomycota</taxon>
        <taxon>Pezizomycotina</taxon>
        <taxon>Eurotiomycetes</taxon>
        <taxon>Eurotiomycetidae</taxon>
        <taxon>Eurotiales</taxon>
        <taxon>Aspergillaceae</taxon>
        <taxon>Aspergillus</taxon>
        <taxon>Aspergillus subgen. Circumdati</taxon>
    </lineage>
</organism>
<proteinExistence type="predicted"/>
<dbReference type="AlphaFoldDB" id="A0A1S9DG49"/>
<sequence>MDANRNVQAQGGGRGGRGGHRGAIKKLVLTRRIRYAFGERGHNYRNCPLMAGHMALNHLHQNTQPRAQPQPEPQPQDQQEDEEDVLEDDLVMND</sequence>
<evidence type="ECO:0000313" key="3">
    <source>
        <dbReference type="Proteomes" id="UP000190312"/>
    </source>
</evidence>
<gene>
    <name evidence="2" type="ORF">OAory_01045300</name>
</gene>
<evidence type="ECO:0000313" key="2">
    <source>
        <dbReference type="EMBL" id="OOO08030.1"/>
    </source>
</evidence>
<dbReference type="EMBL" id="MKZY01000006">
    <property type="protein sequence ID" value="OOO08030.1"/>
    <property type="molecule type" value="Genomic_DNA"/>
</dbReference>
<feature type="region of interest" description="Disordered" evidence="1">
    <location>
        <begin position="56"/>
        <end position="94"/>
    </location>
</feature>
<name>A0A1S9DG49_ASPOZ</name>
<feature type="compositionally biased region" description="Acidic residues" evidence="1">
    <location>
        <begin position="78"/>
        <end position="94"/>
    </location>
</feature>
<feature type="region of interest" description="Disordered" evidence="1">
    <location>
        <begin position="1"/>
        <end position="25"/>
    </location>
</feature>
<protein>
    <submittedName>
        <fullName evidence="2">Uncharacterized protein</fullName>
    </submittedName>
</protein>
<comment type="caution">
    <text evidence="2">The sequence shown here is derived from an EMBL/GenBank/DDBJ whole genome shotgun (WGS) entry which is preliminary data.</text>
</comment>
<reference evidence="2 3" key="1">
    <citation type="submission" date="2016-10" db="EMBL/GenBank/DDBJ databases">
        <title>Genome sequencing of Aspergillus oryzae BCC7051.</title>
        <authorList>
            <person name="Thammarongtham C."/>
            <person name="Vorapreeda T."/>
            <person name="Nookaew I."/>
            <person name="Srisuk T."/>
            <person name="Land M."/>
            <person name="Jeennor S."/>
            <person name="Laoteng K."/>
        </authorList>
    </citation>
    <scope>NUCLEOTIDE SEQUENCE [LARGE SCALE GENOMIC DNA]</scope>
    <source>
        <strain evidence="2 3">BCC7051</strain>
    </source>
</reference>